<feature type="compositionally biased region" description="Polar residues" evidence="8">
    <location>
        <begin position="99"/>
        <end position="110"/>
    </location>
</feature>
<feature type="domain" description="BED-type" evidence="9">
    <location>
        <begin position="262"/>
        <end position="318"/>
    </location>
</feature>
<accession>A0A8C5PR12</accession>
<evidence type="ECO:0000256" key="4">
    <source>
        <dbReference type="ARBA" id="ARBA00022833"/>
    </source>
</evidence>
<evidence type="ECO:0000256" key="2">
    <source>
        <dbReference type="ARBA" id="ARBA00022723"/>
    </source>
</evidence>
<dbReference type="GO" id="GO:0008270">
    <property type="term" value="F:zinc ion binding"/>
    <property type="evidence" value="ECO:0007669"/>
    <property type="project" value="UniProtKB-KW"/>
</dbReference>
<evidence type="ECO:0000313" key="10">
    <source>
        <dbReference type="Ensembl" id="ENSLLEP00000026501.1"/>
    </source>
</evidence>
<evidence type="ECO:0000256" key="7">
    <source>
        <dbReference type="PROSITE-ProRule" id="PRU00027"/>
    </source>
</evidence>
<dbReference type="InterPro" id="IPR036236">
    <property type="entry name" value="Znf_C2H2_sf"/>
</dbReference>
<evidence type="ECO:0000256" key="5">
    <source>
        <dbReference type="ARBA" id="ARBA00023125"/>
    </source>
</evidence>
<dbReference type="AlphaFoldDB" id="A0A8C5PR12"/>
<dbReference type="GeneTree" id="ENSGT00940000158431"/>
<proteinExistence type="predicted"/>
<dbReference type="Pfam" id="PF05699">
    <property type="entry name" value="Dimer_Tnp_hAT"/>
    <property type="match status" value="1"/>
</dbReference>
<feature type="compositionally biased region" description="Low complexity" evidence="8">
    <location>
        <begin position="839"/>
        <end position="856"/>
    </location>
</feature>
<feature type="region of interest" description="Disordered" evidence="8">
    <location>
        <begin position="321"/>
        <end position="354"/>
    </location>
</feature>
<keyword evidence="3 7" id="KW-0863">Zinc-finger</keyword>
<reference evidence="10" key="1">
    <citation type="submission" date="2025-08" db="UniProtKB">
        <authorList>
            <consortium name="Ensembl"/>
        </authorList>
    </citation>
    <scope>IDENTIFICATION</scope>
</reference>
<dbReference type="Ensembl" id="ENSLLET00000027521.1">
    <property type="protein sequence ID" value="ENSLLEP00000026501.1"/>
    <property type="gene ID" value="ENSLLEG00000016809.1"/>
</dbReference>
<dbReference type="GO" id="GO:0046983">
    <property type="term" value="F:protein dimerization activity"/>
    <property type="evidence" value="ECO:0007669"/>
    <property type="project" value="InterPro"/>
</dbReference>
<dbReference type="PANTHER" id="PTHR47241:SF1">
    <property type="entry name" value="BED-TYPE DOMAIN-CONTAINING PROTEIN"/>
    <property type="match status" value="1"/>
</dbReference>
<evidence type="ECO:0000313" key="11">
    <source>
        <dbReference type="Proteomes" id="UP000694569"/>
    </source>
</evidence>
<dbReference type="SUPFAM" id="SSF53098">
    <property type="entry name" value="Ribonuclease H-like"/>
    <property type="match status" value="1"/>
</dbReference>
<keyword evidence="2" id="KW-0479">Metal-binding</keyword>
<protein>
    <recommendedName>
        <fullName evidence="9">BED-type domain-containing protein</fullName>
    </recommendedName>
</protein>
<comment type="subcellular location">
    <subcellularLocation>
        <location evidence="1">Nucleus</location>
    </subcellularLocation>
</comment>
<evidence type="ECO:0000256" key="8">
    <source>
        <dbReference type="SAM" id="MobiDB-lite"/>
    </source>
</evidence>
<evidence type="ECO:0000256" key="3">
    <source>
        <dbReference type="ARBA" id="ARBA00022771"/>
    </source>
</evidence>
<keyword evidence="11" id="KW-1185">Reference proteome</keyword>
<organism evidence="10 11">
    <name type="scientific">Leptobrachium leishanense</name>
    <name type="common">Leishan spiny toad</name>
    <dbReference type="NCBI Taxonomy" id="445787"/>
    <lineage>
        <taxon>Eukaryota</taxon>
        <taxon>Metazoa</taxon>
        <taxon>Chordata</taxon>
        <taxon>Craniata</taxon>
        <taxon>Vertebrata</taxon>
        <taxon>Euteleostomi</taxon>
        <taxon>Amphibia</taxon>
        <taxon>Batrachia</taxon>
        <taxon>Anura</taxon>
        <taxon>Pelobatoidea</taxon>
        <taxon>Megophryidae</taxon>
        <taxon>Leptobrachium</taxon>
    </lineage>
</organism>
<dbReference type="Pfam" id="PF02892">
    <property type="entry name" value="zf-BED"/>
    <property type="match status" value="1"/>
</dbReference>
<evidence type="ECO:0000256" key="6">
    <source>
        <dbReference type="ARBA" id="ARBA00023242"/>
    </source>
</evidence>
<keyword evidence="5" id="KW-0238">DNA-binding</keyword>
<dbReference type="InterPro" id="IPR052865">
    <property type="entry name" value="Zinc_finger_BED"/>
</dbReference>
<feature type="compositionally biased region" description="Polar residues" evidence="8">
    <location>
        <begin position="10"/>
        <end position="22"/>
    </location>
</feature>
<dbReference type="InterPro" id="IPR008906">
    <property type="entry name" value="HATC_C_dom"/>
</dbReference>
<dbReference type="GO" id="GO:0003677">
    <property type="term" value="F:DNA binding"/>
    <property type="evidence" value="ECO:0007669"/>
    <property type="project" value="UniProtKB-KW"/>
</dbReference>
<dbReference type="SUPFAM" id="SSF57667">
    <property type="entry name" value="beta-beta-alpha zinc fingers"/>
    <property type="match status" value="1"/>
</dbReference>
<dbReference type="SUPFAM" id="SSF140996">
    <property type="entry name" value="Hermes dimerisation domain"/>
    <property type="match status" value="1"/>
</dbReference>
<dbReference type="SMART" id="SM00614">
    <property type="entry name" value="ZnF_BED"/>
    <property type="match status" value="1"/>
</dbReference>
<keyword evidence="4" id="KW-0862">Zinc</keyword>
<feature type="region of interest" description="Disordered" evidence="8">
    <location>
        <begin position="838"/>
        <end position="858"/>
    </location>
</feature>
<dbReference type="PANTHER" id="PTHR47241">
    <property type="entry name" value="FINGER PROTEIN, PUTATIVE-RELATED"/>
    <property type="match status" value="1"/>
</dbReference>
<name>A0A8C5PR12_9ANUR</name>
<dbReference type="InterPro" id="IPR012337">
    <property type="entry name" value="RNaseH-like_sf"/>
</dbReference>
<evidence type="ECO:0000259" key="9">
    <source>
        <dbReference type="PROSITE" id="PS50808"/>
    </source>
</evidence>
<keyword evidence="6" id="KW-0539">Nucleus</keyword>
<evidence type="ECO:0000256" key="1">
    <source>
        <dbReference type="ARBA" id="ARBA00004123"/>
    </source>
</evidence>
<dbReference type="OrthoDB" id="1607513at2759"/>
<feature type="compositionally biased region" description="Low complexity" evidence="8">
    <location>
        <begin position="26"/>
        <end position="49"/>
    </location>
</feature>
<feature type="compositionally biased region" description="Polar residues" evidence="8">
    <location>
        <begin position="172"/>
        <end position="185"/>
    </location>
</feature>
<reference evidence="10" key="2">
    <citation type="submission" date="2025-09" db="UniProtKB">
        <authorList>
            <consortium name="Ensembl"/>
        </authorList>
    </citation>
    <scope>IDENTIFICATION</scope>
</reference>
<dbReference type="InterPro" id="IPR003656">
    <property type="entry name" value="Znf_BED"/>
</dbReference>
<dbReference type="GO" id="GO:0005634">
    <property type="term" value="C:nucleus"/>
    <property type="evidence" value="ECO:0007669"/>
    <property type="project" value="UniProtKB-SubCell"/>
</dbReference>
<feature type="region of interest" description="Disordered" evidence="8">
    <location>
        <begin position="1"/>
        <end position="49"/>
    </location>
</feature>
<dbReference type="PROSITE" id="PS50808">
    <property type="entry name" value="ZF_BED"/>
    <property type="match status" value="1"/>
</dbReference>
<feature type="compositionally biased region" description="Pro residues" evidence="8">
    <location>
        <begin position="74"/>
        <end position="83"/>
    </location>
</feature>
<sequence>MRNKECRMVGTSSTRKQHSSCSRKLFSNFPKKNKKTSSTTTSAAAPTTATVIPSMFYGTSKKRALKEVDLLPLPMIPQSPSGPPKKKKKLKERAAESETMLSLPSETSITGEDEHRTEPVSPLSNLGHGEGSENGFALSPTTADNILRTTTLTPEELQYEPEEIQERYSPERTGSSPLYSPTSIHSRPSFSPTSFSDFFSSHLSKETEDLCDTSSRSSSPTVIGSTPPTLAVSTRVVTTTCTDANPPASTAVIKQKGDATALRRSEVWDYFNFIQDGRFAKCKLCGKEVSRGRKVGHYTNSGMKLHLKNYHHSALLQKEAETVRAGSKATGTVSDFAHSSSPPNTSGTPSTSTMLRQSTVNIVNSSTPKRLAVQSQSDALSSQGRVHQPTLENFVGFSSRGMSKQQANKITRLIAQFIAVGGASFLMIEGEPFRQLMHALTPQYVIPSRTTFSRNIVPALYHSCVAVVKENLAKAEDQTVHFTTDLWTAPSGQHAFLSLTAHWWQPTMPGSGGTSGGSQCFSAFKTGSGSVGHQGYRSLLLHTEVMDEKHTAENILQAIKQMVENWLGEQADTNVHVGFVVSDGAANMVKALRDGAFVSVRCSAHILHLVVKGAISEGNNKVSIILDHCRKIAGHFHRSVRSSQILREEQEKTGLPTHRLRQDVATRWNSTLEMLERILEQQIAIHNISSHHFIGIGSTLGREEWTIIAQLVSVLKPFRDTTENLSQNDASLGQVIPLFMHLVNKMDAFLDNREPVPGGTLHIDVSAVVRKLKELLKGRLNERVTKSQELMLASLCDPRIKGKLALRANSLTYWKEQLIKRIRNLQQKRGMLVEADLESTPAMSSSPSSCTTSKTPQRAPSSAIWTEALGDLVGASTAPGNREESSATEMVRAYLYEPPLPPTADPLTYWDVKKSVWPALCLVAQQLLSCPPTSVQSERVFSITGNILNPQRSKMSPELMEQIAFLKFNLPKLGYPTLNFRT</sequence>
<feature type="compositionally biased region" description="Low complexity" evidence="8">
    <location>
        <begin position="339"/>
        <end position="353"/>
    </location>
</feature>
<feature type="region of interest" description="Disordered" evidence="8">
    <location>
        <begin position="73"/>
        <end position="188"/>
    </location>
</feature>
<dbReference type="Proteomes" id="UP000694569">
    <property type="component" value="Unplaced"/>
</dbReference>
<feature type="compositionally biased region" description="Polar residues" evidence="8">
    <location>
        <begin position="139"/>
        <end position="148"/>
    </location>
</feature>